<dbReference type="PROSITE" id="PS00139">
    <property type="entry name" value="THIOL_PROTEASE_CYS"/>
    <property type="match status" value="1"/>
</dbReference>
<dbReference type="InterPro" id="IPR001300">
    <property type="entry name" value="Peptidase_C2_calpain_cat"/>
</dbReference>
<protein>
    <submittedName>
        <fullName evidence="6">2641_t:CDS:1</fullName>
    </submittedName>
</protein>
<dbReference type="Pfam" id="PF00648">
    <property type="entry name" value="Peptidase_C2"/>
    <property type="match status" value="1"/>
</dbReference>
<dbReference type="SUPFAM" id="SSF49758">
    <property type="entry name" value="Calpain large subunit, middle domain (domain III)"/>
    <property type="match status" value="1"/>
</dbReference>
<dbReference type="InterPro" id="IPR000169">
    <property type="entry name" value="Pept_cys_AS"/>
</dbReference>
<evidence type="ECO:0000259" key="5">
    <source>
        <dbReference type="PROSITE" id="PS50203"/>
    </source>
</evidence>
<dbReference type="InterPro" id="IPR022684">
    <property type="entry name" value="Calpain_cysteine_protease"/>
</dbReference>
<evidence type="ECO:0000256" key="2">
    <source>
        <dbReference type="PIRSR" id="PIRSR622684-1"/>
    </source>
</evidence>
<keyword evidence="7" id="KW-1185">Reference proteome</keyword>
<keyword evidence="3" id="KW-0378">Hydrolase</keyword>
<accession>A0A9N9B399</accession>
<dbReference type="CDD" id="cd00044">
    <property type="entry name" value="CysPc"/>
    <property type="match status" value="1"/>
</dbReference>
<proteinExistence type="inferred from homology"/>
<evidence type="ECO:0000313" key="6">
    <source>
        <dbReference type="EMBL" id="CAG8549219.1"/>
    </source>
</evidence>
<dbReference type="GO" id="GO:0004198">
    <property type="term" value="F:calcium-dependent cysteine-type endopeptidase activity"/>
    <property type="evidence" value="ECO:0007669"/>
    <property type="project" value="InterPro"/>
</dbReference>
<dbReference type="EMBL" id="CAJVPV010003327">
    <property type="protein sequence ID" value="CAG8549219.1"/>
    <property type="molecule type" value="Genomic_DNA"/>
</dbReference>
<dbReference type="PROSITE" id="PS50203">
    <property type="entry name" value="CALPAIN_CAT"/>
    <property type="match status" value="1"/>
</dbReference>
<feature type="region of interest" description="Disordered" evidence="4">
    <location>
        <begin position="1"/>
        <end position="43"/>
    </location>
</feature>
<dbReference type="PANTHER" id="PTHR10183">
    <property type="entry name" value="CALPAIN"/>
    <property type="match status" value="1"/>
</dbReference>
<dbReference type="InterPro" id="IPR038765">
    <property type="entry name" value="Papain-like_cys_pep_sf"/>
</dbReference>
<feature type="compositionally biased region" description="Polar residues" evidence="4">
    <location>
        <begin position="15"/>
        <end position="25"/>
    </location>
</feature>
<evidence type="ECO:0000256" key="3">
    <source>
        <dbReference type="PROSITE-ProRule" id="PRU00239"/>
    </source>
</evidence>
<comment type="caution">
    <text evidence="6">The sequence shown here is derived from an EMBL/GenBank/DDBJ whole genome shotgun (WGS) entry which is preliminary data.</text>
</comment>
<feature type="compositionally biased region" description="Basic residues" evidence="4">
    <location>
        <begin position="1"/>
        <end position="11"/>
    </location>
</feature>
<dbReference type="AlphaFoldDB" id="A0A9N9B399"/>
<feature type="domain" description="Calpain catalytic" evidence="5">
    <location>
        <begin position="109"/>
        <end position="371"/>
    </location>
</feature>
<feature type="active site" evidence="2 3">
    <location>
        <position position="138"/>
    </location>
</feature>
<dbReference type="GO" id="GO:0006508">
    <property type="term" value="P:proteolysis"/>
    <property type="evidence" value="ECO:0007669"/>
    <property type="project" value="UniProtKB-KW"/>
</dbReference>
<feature type="active site" evidence="2 3">
    <location>
        <position position="315"/>
    </location>
</feature>
<feature type="compositionally biased region" description="Acidic residues" evidence="4">
    <location>
        <begin position="522"/>
        <end position="536"/>
    </location>
</feature>
<feature type="active site" evidence="2 3">
    <location>
        <position position="294"/>
    </location>
</feature>
<organism evidence="6 7">
    <name type="scientific">Acaulospora morrowiae</name>
    <dbReference type="NCBI Taxonomy" id="94023"/>
    <lineage>
        <taxon>Eukaryota</taxon>
        <taxon>Fungi</taxon>
        <taxon>Fungi incertae sedis</taxon>
        <taxon>Mucoromycota</taxon>
        <taxon>Glomeromycotina</taxon>
        <taxon>Glomeromycetes</taxon>
        <taxon>Diversisporales</taxon>
        <taxon>Acaulosporaceae</taxon>
        <taxon>Acaulospora</taxon>
    </lineage>
</organism>
<dbReference type="SMART" id="SM00230">
    <property type="entry name" value="CysPc"/>
    <property type="match status" value="1"/>
</dbReference>
<dbReference type="OrthoDB" id="424753at2759"/>
<gene>
    <name evidence="6" type="ORF">AMORRO_LOCUS5493</name>
</gene>
<feature type="region of interest" description="Disordered" evidence="4">
    <location>
        <begin position="515"/>
        <end position="536"/>
    </location>
</feature>
<evidence type="ECO:0000256" key="4">
    <source>
        <dbReference type="SAM" id="MobiDB-lite"/>
    </source>
</evidence>
<dbReference type="PRINTS" id="PR00704">
    <property type="entry name" value="CALPAIN"/>
</dbReference>
<keyword evidence="3" id="KW-0645">Protease</keyword>
<keyword evidence="3" id="KW-0788">Thiol protease</keyword>
<dbReference type="Gene3D" id="3.90.70.10">
    <property type="entry name" value="Cysteine proteinases"/>
    <property type="match status" value="1"/>
</dbReference>
<reference evidence="6" key="1">
    <citation type="submission" date="2021-06" db="EMBL/GenBank/DDBJ databases">
        <authorList>
            <person name="Kallberg Y."/>
            <person name="Tangrot J."/>
            <person name="Rosling A."/>
        </authorList>
    </citation>
    <scope>NUCLEOTIDE SEQUENCE</scope>
    <source>
        <strain evidence="6">CL551</strain>
    </source>
</reference>
<dbReference type="PANTHER" id="PTHR10183:SF425">
    <property type="entry name" value="CALPAIN-5"/>
    <property type="match status" value="1"/>
</dbReference>
<sequence length="601" mass="69486">MLSILRKRKTDKKSASNPTAPVSTIKTKKKARNKKQRQEVSEKHKTIVFAATSNLEKAIQRTKEKVAMIAQEHREQNRKFRDREFDLFVNPMDCLYSLAKTPYNHTGVRRVSKIFKNPQFFIDGVEPNDIKQGSIGDCWFVASLAVITNIPKLIETICVARDEDIGVYGFIFFKDGDWVSTVIDDQLFVNGKDSKDCWKLTFAECSNENETWLPLIEKAYAKIHGDYESISGGYIGQGIEDLTGGVYTAIFISDILDKDRFWNEELKKVNVDVLFACHRYTDNNIDSKGIMSNHSYSILRVAEIENGIKLILIRNPWGKSEWTGAWSDGSKEWTSERMKLLNHRFGDDGAFWMTYEDFLEYWDEIDKCRLFNSSWTVYSTWINYNVVPRSQGKFILTVPEESELVIVLQQPDDRYFSDLPKFEYQLSFRIYEKGNSVYLIRSRLTVPYGPRSINHEVKLPAGTYEIVPRLYREPIIEVEEHTEPDDPANEQISPEMEELKLISKMRKLNRAKGLADGRDLNDDTDDEEEEREVEDEWEISLGLRVYSKNVGLTLEGDPGEFPDREDAKKDDEKKDDADPEVDTRATEDNIGGEKNEDEEYA</sequence>
<comment type="similarity">
    <text evidence="1">Belongs to the peptidase C2 family.</text>
</comment>
<dbReference type="SUPFAM" id="SSF54001">
    <property type="entry name" value="Cysteine proteinases"/>
    <property type="match status" value="1"/>
</dbReference>
<feature type="compositionally biased region" description="Basic and acidic residues" evidence="4">
    <location>
        <begin position="561"/>
        <end position="594"/>
    </location>
</feature>
<evidence type="ECO:0000256" key="1">
    <source>
        <dbReference type="ARBA" id="ARBA00007623"/>
    </source>
</evidence>
<name>A0A9N9B399_9GLOM</name>
<dbReference type="Proteomes" id="UP000789342">
    <property type="component" value="Unassembled WGS sequence"/>
</dbReference>
<feature type="compositionally biased region" description="Basic residues" evidence="4">
    <location>
        <begin position="26"/>
        <end position="35"/>
    </location>
</feature>
<feature type="region of interest" description="Disordered" evidence="4">
    <location>
        <begin position="548"/>
        <end position="601"/>
    </location>
</feature>
<dbReference type="InterPro" id="IPR036213">
    <property type="entry name" value="Calpain_III_sf"/>
</dbReference>
<evidence type="ECO:0000313" key="7">
    <source>
        <dbReference type="Proteomes" id="UP000789342"/>
    </source>
</evidence>